<reference evidence="1 3" key="3">
    <citation type="journal article" date="2015" name="BMC Genomics">
        <title>The completed genome sequence of the pathogenic ascomycete fungus Fusarium graminearum.</title>
        <authorList>
            <person name="King R."/>
            <person name="Urban M."/>
            <person name="Hammond-Kosack M.C."/>
            <person name="Hassani-Pak K."/>
            <person name="Hammond-Kosack K.E."/>
        </authorList>
    </citation>
    <scope>NUCLEOTIDE SEQUENCE [LARGE SCALE GENOMIC DNA]</scope>
    <source>
        <strain evidence="3">ATCC MYA-4620 / CBS 123657 / FGSC 9075 / NRRL 31084 / PH-1</strain>
        <strain evidence="1">PH-1</strain>
    </source>
</reference>
<dbReference type="VEuPathDB" id="FungiDB:FGRAMPH1_01G01715"/>
<reference evidence="2 3" key="1">
    <citation type="journal article" date="2007" name="Science">
        <title>The Fusarium graminearum genome reveals a link between localized polymorphism and pathogen specialization.</title>
        <authorList>
            <person name="Cuomo C.A."/>
            <person name="Gueldener U."/>
            <person name="Xu J.-R."/>
            <person name="Trail F."/>
            <person name="Turgeon B.G."/>
            <person name="Di Pietro A."/>
            <person name="Walton J.D."/>
            <person name="Ma L.-J."/>
            <person name="Baker S.E."/>
            <person name="Rep M."/>
            <person name="Adam G."/>
            <person name="Antoniw J."/>
            <person name="Baldwin T."/>
            <person name="Calvo S.E."/>
            <person name="Chang Y.-L."/>
            <person name="DeCaprio D."/>
            <person name="Gale L.R."/>
            <person name="Gnerre S."/>
            <person name="Goswami R.S."/>
            <person name="Hammond-Kosack K."/>
            <person name="Harris L.J."/>
            <person name="Hilburn K."/>
            <person name="Kennell J.C."/>
            <person name="Kroken S."/>
            <person name="Magnuson J.K."/>
            <person name="Mannhaupt G."/>
            <person name="Mauceli E.W."/>
            <person name="Mewes H.-W."/>
            <person name="Mitterbauer R."/>
            <person name="Muehlbauer G."/>
            <person name="Muensterkoetter M."/>
            <person name="Nelson D."/>
            <person name="O'Donnell K."/>
            <person name="Ouellet T."/>
            <person name="Qi W."/>
            <person name="Quesneville H."/>
            <person name="Roncero M.I.G."/>
            <person name="Seong K.-Y."/>
            <person name="Tetko I.V."/>
            <person name="Urban M."/>
            <person name="Waalwijk C."/>
            <person name="Ward T.J."/>
            <person name="Yao J."/>
            <person name="Birren B.W."/>
            <person name="Kistler H.C."/>
        </authorList>
    </citation>
    <scope>NUCLEOTIDE SEQUENCE [LARGE SCALE GENOMIC DNA]</scope>
    <source>
        <strain evidence="3">ATCC MYA-4620 / CBS 123657 / FGSC 9075 / NRRL 31084 / PH-1</strain>
        <strain evidence="2">PH-1 / ATCC MYA-4620 / FGSC 9075 / NRRL 31084</strain>
    </source>
</reference>
<dbReference type="RefSeq" id="XP_011316379.1">
    <property type="nucleotide sequence ID" value="XM_011318077.1"/>
</dbReference>
<dbReference type="EnsemblFungi" id="CEF72658">
    <property type="protein sequence ID" value="CEF72658"/>
    <property type="gene ID" value="FGRRES_11807"/>
</dbReference>
<dbReference type="EMBL" id="HG970332">
    <property type="protein sequence ID" value="CEF72658.1"/>
    <property type="molecule type" value="Genomic_DNA"/>
</dbReference>
<dbReference type="AlphaFoldDB" id="I1S4N9"/>
<proteinExistence type="predicted"/>
<evidence type="ECO:0000313" key="3">
    <source>
        <dbReference type="Proteomes" id="UP000070720"/>
    </source>
</evidence>
<reference evidence="2" key="4">
    <citation type="submission" date="2017-01" db="UniProtKB">
        <authorList>
            <consortium name="EnsemblFungi"/>
        </authorList>
    </citation>
    <scope>IDENTIFICATION</scope>
    <source>
        <strain evidence="2">PH-1 / ATCC MYA-4620 / FGSC 9075 / NRRL 31084</strain>
    </source>
</reference>
<sequence length="118" mass="13301">MTVSIAPKVTADYCRAGSFYDDASPRNHQQTRIESVKYNYLPESFASRHPHIYGESYGMIGGLAQGLSQGVLEAMQIHQWGSVCKSSQKCSPKRASKIETTLAQSFTCERFMYRFDSF</sequence>
<dbReference type="InParanoid" id="I1S4N9"/>
<dbReference type="HOGENOM" id="CLU_2073375_0_0_1"/>
<evidence type="ECO:0000313" key="1">
    <source>
        <dbReference type="EMBL" id="CEF72658.1"/>
    </source>
</evidence>
<accession>A0A098D162</accession>
<organism evidence="1 3">
    <name type="scientific">Gibberella zeae (strain ATCC MYA-4620 / CBS 123657 / FGSC 9075 / NRRL 31084 / PH-1)</name>
    <name type="common">Wheat head blight fungus</name>
    <name type="synonym">Fusarium graminearum</name>
    <dbReference type="NCBI Taxonomy" id="229533"/>
    <lineage>
        <taxon>Eukaryota</taxon>
        <taxon>Fungi</taxon>
        <taxon>Dikarya</taxon>
        <taxon>Ascomycota</taxon>
        <taxon>Pezizomycotina</taxon>
        <taxon>Sordariomycetes</taxon>
        <taxon>Hypocreomycetidae</taxon>
        <taxon>Hypocreales</taxon>
        <taxon>Nectriaceae</taxon>
        <taxon>Fusarium</taxon>
    </lineage>
</organism>
<evidence type="ECO:0000313" key="2">
    <source>
        <dbReference type="EnsemblFungi" id="CEF72658"/>
    </source>
</evidence>
<dbReference type="Proteomes" id="UP000070720">
    <property type="component" value="Chromosome 1"/>
</dbReference>
<name>I1S4N9_GIBZE</name>
<reference evidence="2 3" key="2">
    <citation type="journal article" date="2010" name="Nature">
        <title>Comparative genomics reveals mobile pathogenicity chromosomes in Fusarium.</title>
        <authorList>
            <person name="Ma L.J."/>
            <person name="van der Does H.C."/>
            <person name="Borkovich K.A."/>
            <person name="Coleman J.J."/>
            <person name="Daboussi M.J."/>
            <person name="Di Pietro A."/>
            <person name="Dufresne M."/>
            <person name="Freitag M."/>
            <person name="Grabherr M."/>
            <person name="Henrissat B."/>
            <person name="Houterman P.M."/>
            <person name="Kang S."/>
            <person name="Shim W.B."/>
            <person name="Woloshuk C."/>
            <person name="Xie X."/>
            <person name="Xu J.R."/>
            <person name="Antoniw J."/>
            <person name="Baker S.E."/>
            <person name="Bluhm B.H."/>
            <person name="Breakspear A."/>
            <person name="Brown D.W."/>
            <person name="Butchko R.A."/>
            <person name="Chapman S."/>
            <person name="Coulson R."/>
            <person name="Coutinho P.M."/>
            <person name="Danchin E.G."/>
            <person name="Diener A."/>
            <person name="Gale L.R."/>
            <person name="Gardiner D.M."/>
            <person name="Goff S."/>
            <person name="Hammond-Kosack K.E."/>
            <person name="Hilburn K."/>
            <person name="Hua-Van A."/>
            <person name="Jonkers W."/>
            <person name="Kazan K."/>
            <person name="Kodira C.D."/>
            <person name="Koehrsen M."/>
            <person name="Kumar L."/>
            <person name="Lee Y.H."/>
            <person name="Li L."/>
            <person name="Manners J.M."/>
            <person name="Miranda-Saavedra D."/>
            <person name="Mukherjee M."/>
            <person name="Park G."/>
            <person name="Park J."/>
            <person name="Park S.Y."/>
            <person name="Proctor R.H."/>
            <person name="Regev A."/>
            <person name="Ruiz-Roldan M.C."/>
            <person name="Sain D."/>
            <person name="Sakthikumar S."/>
            <person name="Sykes S."/>
            <person name="Schwartz D.C."/>
            <person name="Turgeon B.G."/>
            <person name="Wapinski I."/>
            <person name="Yoder O."/>
            <person name="Young S."/>
            <person name="Zeng Q."/>
            <person name="Zhou S."/>
            <person name="Galagan J."/>
            <person name="Cuomo C.A."/>
            <person name="Kistler H.C."/>
            <person name="Rep M."/>
        </authorList>
    </citation>
    <scope>GENOME REANNOTATION</scope>
    <source>
        <strain evidence="3">ATCC MYA-4620 / CBS 123657 / FGSC 9075 / NRRL 31084 / PH-1</strain>
        <strain evidence="2">PH-1 / ATCC MYA-4620 / FGSC 9075 / NRRL 31084</strain>
    </source>
</reference>
<protein>
    <submittedName>
        <fullName evidence="1">Chromosome 1, complete genome</fullName>
    </submittedName>
</protein>
<gene>
    <name evidence="1" type="ORF">FGRAMPH1_01T01715</name>
</gene>
<dbReference type="KEGG" id="fgr:FGSG_11807"/>
<keyword evidence="3" id="KW-1185">Reference proteome</keyword>
<accession>I1S4N9</accession>